<evidence type="ECO:0000313" key="3">
    <source>
        <dbReference type="Proteomes" id="UP001164278"/>
    </source>
</evidence>
<keyword evidence="3" id="KW-1185">Reference proteome</keyword>
<evidence type="ECO:0000313" key="2">
    <source>
        <dbReference type="EMBL" id="UOL49081.1"/>
    </source>
</evidence>
<organism evidence="2 3">
    <name type="scientific">Leptolyngbya phage Lbo240-yong1</name>
    <dbReference type="NCBI Taxonomy" id="2928836"/>
    <lineage>
        <taxon>Viruses</taxon>
        <taxon>Duplodnaviria</taxon>
        <taxon>Heunggongvirae</taxon>
        <taxon>Uroviricota</taxon>
        <taxon>Caudoviricetes</taxon>
        <taxon>Saffermanviridae</taxon>
        <taxon>Wumpquatrovirus</taxon>
        <taxon>Wumpquatrovirus Lbo240yong1</taxon>
    </lineage>
</organism>
<dbReference type="EMBL" id="OM897575">
    <property type="protein sequence ID" value="UOL49081.1"/>
    <property type="molecule type" value="Genomic_DNA"/>
</dbReference>
<reference evidence="2" key="1">
    <citation type="submission" date="2022-03" db="EMBL/GenBank/DDBJ databases">
        <authorList>
            <person name="Li D."/>
            <person name="Zhou Q."/>
            <person name="Cai R."/>
            <person name="Wang F."/>
            <person name="Qian M."/>
            <person name="Liu W."/>
            <person name="Pan L."/>
            <person name="Lin W."/>
            <person name="Tong Y."/>
            <person name="Cao L."/>
        </authorList>
    </citation>
    <scope>NUCLEOTIDE SEQUENCE</scope>
</reference>
<dbReference type="Proteomes" id="UP001164278">
    <property type="component" value="Segment"/>
</dbReference>
<protein>
    <submittedName>
        <fullName evidence="2">Uncharacterized protein</fullName>
    </submittedName>
</protein>
<name>A0A9X9E579_9CAUD</name>
<accession>A0A9X9E579</accession>
<evidence type="ECO:0000256" key="1">
    <source>
        <dbReference type="SAM" id="Coils"/>
    </source>
</evidence>
<keyword evidence="1" id="KW-0175">Coiled coil</keyword>
<sequence length="103" mass="12383">MTMTTTEMLELITWQAREIKTLSEKYNNHVRASMQLQAIHDSELHRTRQELDKVRKEWGKAYEQNQGDLMRKTEELDNLHTRYMNLEIQYNRLVNQVNKSCNA</sequence>
<proteinExistence type="predicted"/>
<feature type="coiled-coil region" evidence="1">
    <location>
        <begin position="69"/>
        <end position="96"/>
    </location>
</feature>